<evidence type="ECO:0000313" key="2">
    <source>
        <dbReference type="EMBL" id="MFK0521418.1"/>
    </source>
</evidence>
<accession>A0ABW8HPD0</accession>
<keyword evidence="1" id="KW-0812">Transmembrane</keyword>
<keyword evidence="1" id="KW-0472">Membrane</keyword>
<keyword evidence="3" id="KW-1185">Reference proteome</keyword>
<name>A0ABW8HPD0_9BACL</name>
<reference evidence="2 3" key="1">
    <citation type="submission" date="2024-11" db="EMBL/GenBank/DDBJ databases">
        <title>Identification and Characterization of a Novel Fosfomycin Bacillithiol Transferase FosB8 in Paenibacillus illinoisensis.</title>
        <authorList>
            <person name="Lu W."/>
        </authorList>
    </citation>
    <scope>NUCLEOTIDE SEQUENCE [LARGE SCALE GENOMIC DNA]</scope>
    <source>
        <strain evidence="2 3">WP77</strain>
    </source>
</reference>
<sequence length="532" mass="62762">MTTEGEIDITKRPLVLTLLVFSILIVLLWGDSVSTHHVKELTFESIDSIEAVGFVSKTNTENAQYYFSTINEADNKAFVNQVEYIIRNMQNHLDIPRKEKTIQIYLNKDGEIPFNNSLTRVVVSEDREQSLGAVVSYLSDYKLPAWLSVGLELYWQNDNEVSRSSDVLEGSIHNWINTAKSWEYPDFGDAWFIPNYLDEEVVGEAQQIAYMFVQYLDQEEQLQSVVDIFLKDKNEDLNLLRQYWSEFIETPNSDIDTSYRYIFSYEEIWFEVHSDKVKARYKKENWIHQQVVEYQNYLNQGVRDVENWMDYTLDHPLTFTIYPHINVYKPNYGGLTYKSGDDYAIDLYQVFEVPPYRAVHETVHAITFRMGIFSDFYPLTEGLAEALMYEFEAKNRQYVYNKSKEDLKFTYERRNENTLLYNVIQKYEKYTGQSYQPSNPIDLIAAMHVWANMASKKGWENPLDSLKYNSGYPGYNEDLDDYNKAASFVHYLIQTYGKEKFMVIYADITKVKETYNVDLESLIKEWKEFLYD</sequence>
<keyword evidence="1" id="KW-1133">Transmembrane helix</keyword>
<gene>
    <name evidence="2" type="ORF">ACINKY_04330</name>
</gene>
<dbReference type="Proteomes" id="UP001618531">
    <property type="component" value="Unassembled WGS sequence"/>
</dbReference>
<dbReference type="EMBL" id="JBIYSL010000001">
    <property type="protein sequence ID" value="MFK0521418.1"/>
    <property type="molecule type" value="Genomic_DNA"/>
</dbReference>
<evidence type="ECO:0000256" key="1">
    <source>
        <dbReference type="SAM" id="Phobius"/>
    </source>
</evidence>
<organism evidence="2 3">
    <name type="scientific">Paenibacillus illinoisensis</name>
    <dbReference type="NCBI Taxonomy" id="59845"/>
    <lineage>
        <taxon>Bacteria</taxon>
        <taxon>Bacillati</taxon>
        <taxon>Bacillota</taxon>
        <taxon>Bacilli</taxon>
        <taxon>Bacillales</taxon>
        <taxon>Paenibacillaceae</taxon>
        <taxon>Paenibacillus</taxon>
    </lineage>
</organism>
<comment type="caution">
    <text evidence="2">The sequence shown here is derived from an EMBL/GenBank/DDBJ whole genome shotgun (WGS) entry which is preliminary data.</text>
</comment>
<evidence type="ECO:0000313" key="3">
    <source>
        <dbReference type="Proteomes" id="UP001618531"/>
    </source>
</evidence>
<proteinExistence type="predicted"/>
<protein>
    <submittedName>
        <fullName evidence="2">Uncharacterized protein</fullName>
    </submittedName>
</protein>
<feature type="transmembrane region" description="Helical" evidence="1">
    <location>
        <begin position="12"/>
        <end position="30"/>
    </location>
</feature>